<dbReference type="EMBL" id="CAJPDQ010000010">
    <property type="protein sequence ID" value="CAF9915388.1"/>
    <property type="molecule type" value="Genomic_DNA"/>
</dbReference>
<dbReference type="CDD" id="cd09917">
    <property type="entry name" value="F-box_SF"/>
    <property type="match status" value="1"/>
</dbReference>
<organism evidence="3 4">
    <name type="scientific">Gomphillus americanus</name>
    <dbReference type="NCBI Taxonomy" id="1940652"/>
    <lineage>
        <taxon>Eukaryota</taxon>
        <taxon>Fungi</taxon>
        <taxon>Dikarya</taxon>
        <taxon>Ascomycota</taxon>
        <taxon>Pezizomycotina</taxon>
        <taxon>Lecanoromycetes</taxon>
        <taxon>OSLEUM clade</taxon>
        <taxon>Ostropomycetidae</taxon>
        <taxon>Ostropales</taxon>
        <taxon>Graphidaceae</taxon>
        <taxon>Gomphilloideae</taxon>
        <taxon>Gomphillus</taxon>
    </lineage>
</organism>
<proteinExistence type="predicted"/>
<feature type="domain" description="F-box" evidence="2">
    <location>
        <begin position="28"/>
        <end position="74"/>
    </location>
</feature>
<gene>
    <name evidence="3" type="ORF">GOMPHAMPRED_000733</name>
</gene>
<dbReference type="GO" id="GO:0000145">
    <property type="term" value="C:exocyst"/>
    <property type="evidence" value="ECO:0007669"/>
    <property type="project" value="TreeGrafter"/>
</dbReference>
<dbReference type="Proteomes" id="UP000664169">
    <property type="component" value="Unassembled WGS sequence"/>
</dbReference>
<dbReference type="GO" id="GO:0006893">
    <property type="term" value="P:Golgi to plasma membrane transport"/>
    <property type="evidence" value="ECO:0007669"/>
    <property type="project" value="TreeGrafter"/>
</dbReference>
<dbReference type="PROSITE" id="PS50181">
    <property type="entry name" value="FBOX"/>
    <property type="match status" value="1"/>
</dbReference>
<dbReference type="PANTHER" id="PTHR12100">
    <property type="entry name" value="SEC10"/>
    <property type="match status" value="1"/>
</dbReference>
<dbReference type="OrthoDB" id="5554140at2759"/>
<feature type="compositionally biased region" description="Polar residues" evidence="1">
    <location>
        <begin position="533"/>
        <end position="546"/>
    </location>
</feature>
<feature type="region of interest" description="Disordered" evidence="1">
    <location>
        <begin position="525"/>
        <end position="554"/>
    </location>
</feature>
<evidence type="ECO:0000313" key="4">
    <source>
        <dbReference type="Proteomes" id="UP000664169"/>
    </source>
</evidence>
<dbReference type="Gene3D" id="1.20.1280.50">
    <property type="match status" value="1"/>
</dbReference>
<dbReference type="InterPro" id="IPR036047">
    <property type="entry name" value="F-box-like_dom_sf"/>
</dbReference>
<keyword evidence="4" id="KW-1185">Reference proteome</keyword>
<evidence type="ECO:0000256" key="1">
    <source>
        <dbReference type="SAM" id="MobiDB-lite"/>
    </source>
</evidence>
<comment type="caution">
    <text evidence="3">The sequence shown here is derived from an EMBL/GenBank/DDBJ whole genome shotgun (WGS) entry which is preliminary data.</text>
</comment>
<protein>
    <recommendedName>
        <fullName evidence="2">F-box domain-containing protein</fullName>
    </recommendedName>
</protein>
<dbReference type="InterPro" id="IPR001810">
    <property type="entry name" value="F-box_dom"/>
</dbReference>
<dbReference type="SMART" id="SM00256">
    <property type="entry name" value="FBOX"/>
    <property type="match status" value="1"/>
</dbReference>
<dbReference type="Pfam" id="PF12937">
    <property type="entry name" value="F-box-like"/>
    <property type="match status" value="1"/>
</dbReference>
<evidence type="ECO:0000313" key="3">
    <source>
        <dbReference type="EMBL" id="CAF9915388.1"/>
    </source>
</evidence>
<feature type="region of interest" description="Disordered" evidence="1">
    <location>
        <begin position="107"/>
        <end position="172"/>
    </location>
</feature>
<reference evidence="3" key="1">
    <citation type="submission" date="2021-03" db="EMBL/GenBank/DDBJ databases">
        <authorList>
            <person name="Tagirdzhanova G."/>
        </authorList>
    </citation>
    <scope>NUCLEOTIDE SEQUENCE</scope>
</reference>
<dbReference type="GO" id="GO:0006887">
    <property type="term" value="P:exocytosis"/>
    <property type="evidence" value="ECO:0007669"/>
    <property type="project" value="TreeGrafter"/>
</dbReference>
<dbReference type="InterPro" id="IPR048627">
    <property type="entry name" value="Sec10_HB"/>
</dbReference>
<dbReference type="SUPFAM" id="SSF81383">
    <property type="entry name" value="F-box domain"/>
    <property type="match status" value="1"/>
</dbReference>
<dbReference type="Pfam" id="PF07393">
    <property type="entry name" value="Sec10_HB"/>
    <property type="match status" value="1"/>
</dbReference>
<sequence length="909" mass="101692">MSNYKRTASATRASTTNVFSSLKEAKIINSKPVLPAEILSLVLDHLSVSDLIHCALVSQRMREMVYDDTRWVRKLQAMGCWNEASARARAEEQRKKKMDILHEVTEDRPGSTLMAQNAPKSGHTPSIILSGPNSKSNSEHSTEELGNTSNSIDGFDQISLTPATPNPPSPAKVLDGDSALYVMEHARSIRGYARGEYARIYAALRPYYKDAVRSKHPSNAKIFRVYRDPIQQAQILNQLIRFTRSDFTQGSIQREKRMSFMISAFEDAVAKEFEQGLQIGDVDGRMRKYAHVLVTLNGGQRAIDRFLAESAVLKDGTQLGDPMDCFHPNNADVFFPEESHGFFGHLSAACNSELDVIGRVFPSSANVAIPLLIRVGDEIISPYLNQVIDHVRGRSTEAHIKAVAGIYEQALQFFRSLNVVPGWEAAQADTLDDILIATFSPHVKPYLQEEIESFKRRSEAEVTGWERQLSSQDASLESFYMAGINRQADKRDFLSSFRKVVMAPVNALPAFPFAVKAKPSETLEIKNQHDSRSASPNRSTSQTRTPSPLPEPPTTELAAKAAIMKSRLEGIKGLFSLEVALNLVSMAKTSIERMAVFASVKGDFDKDARDQCEAIFMMLLKTLGNRHIRLGFDQAVEHLSKYNPRAVTDRGDAPIVAPLVVFLELVNVGDLIQQMLDVFYEQELCAAKLIDKSDFLSPTVKAKRQFEQMLDERVAAGLNKGIEVLMAEVEYICATTQNVEDYNPGATGIAIGKLIDTTPTNTSIWVVEVVSAHTKMIQGTTDKNMLDVFNQEVGLRLFHALCKHLKRQRISVAGSIRLISDINLYFSFIETLKNKDLLQYFKALRELSQIYLVSPNDAKELAALIADNDRYLDIFRAEEVYEFAERRADWYQVKGRVEKAMYGYGCLVM</sequence>
<dbReference type="PANTHER" id="PTHR12100:SF1">
    <property type="entry name" value="RECYCLIN-1"/>
    <property type="match status" value="1"/>
</dbReference>
<accession>A0A8H3F489</accession>
<evidence type="ECO:0000259" key="2">
    <source>
        <dbReference type="PROSITE" id="PS50181"/>
    </source>
</evidence>
<dbReference type="AlphaFoldDB" id="A0A8H3F489"/>
<dbReference type="InterPro" id="IPR009976">
    <property type="entry name" value="Sec10-like"/>
</dbReference>
<feature type="compositionally biased region" description="Polar residues" evidence="1">
    <location>
        <begin position="144"/>
        <end position="163"/>
    </location>
</feature>
<name>A0A8H3F489_9LECA</name>